<dbReference type="NCBIfam" id="TIGR01727">
    <property type="entry name" value="oligo_HPY"/>
    <property type="match status" value="1"/>
</dbReference>
<protein>
    <submittedName>
        <fullName evidence="11">ABC transporter ATP-binding protein</fullName>
    </submittedName>
</protein>
<dbReference type="GO" id="GO:0005524">
    <property type="term" value="F:ATP binding"/>
    <property type="evidence" value="ECO:0007669"/>
    <property type="project" value="UniProtKB-KW"/>
</dbReference>
<keyword evidence="9" id="KW-0472">Membrane</keyword>
<comment type="subcellular location">
    <subcellularLocation>
        <location evidence="1">Cell membrane</location>
        <topology evidence="1">Peripheral membrane protein</topology>
    </subcellularLocation>
</comment>
<keyword evidence="6" id="KW-0547">Nucleotide-binding</keyword>
<dbReference type="EMBL" id="VXRG01000035">
    <property type="protein sequence ID" value="MXY92506.1"/>
    <property type="molecule type" value="Genomic_DNA"/>
</dbReference>
<evidence type="ECO:0000256" key="8">
    <source>
        <dbReference type="ARBA" id="ARBA00022967"/>
    </source>
</evidence>
<sequence length="333" mass="36494">MTQSPLLLSVDNLATHFFSQEGILEAVDGVSFDIHAGEALGIAGESGCGKSVTAQSILRIVPSNGKIVMGEISLFQNGESIDLVQLDDRGQEIRQIRGGEIAMVFQEPMAAFSMVYTIGNQITEVIRLHQDCSQSEARDRAIEMLRRVGMPQPEQTIDAYPFALSGGMRQRAMIAMALSCHPALLIADEPTTAVDVTIQAQVLELMKDLQRDMGMALIVITHDLAVISELCDRVMIMYLGKDVESAPADVIFRDPKHPYTVGLLRSVPELGEGHSQELDPITGSVPSPYRRPTGCPFHPRCPEFIPDVCDVHLPPQIELAGGHRVRCHLYVQD</sequence>
<keyword evidence="8" id="KW-1278">Translocase</keyword>
<keyword evidence="7 11" id="KW-0067">ATP-binding</keyword>
<dbReference type="SMART" id="SM00382">
    <property type="entry name" value="AAA"/>
    <property type="match status" value="1"/>
</dbReference>
<evidence type="ECO:0000259" key="10">
    <source>
        <dbReference type="PROSITE" id="PS50893"/>
    </source>
</evidence>
<evidence type="ECO:0000256" key="6">
    <source>
        <dbReference type="ARBA" id="ARBA00022741"/>
    </source>
</evidence>
<dbReference type="CDD" id="cd03257">
    <property type="entry name" value="ABC_NikE_OppD_transporters"/>
    <property type="match status" value="1"/>
</dbReference>
<accession>A0A6B0YNA1</accession>
<evidence type="ECO:0000256" key="2">
    <source>
        <dbReference type="ARBA" id="ARBA00005417"/>
    </source>
</evidence>
<evidence type="ECO:0000256" key="1">
    <source>
        <dbReference type="ARBA" id="ARBA00004202"/>
    </source>
</evidence>
<dbReference type="InterPro" id="IPR017871">
    <property type="entry name" value="ABC_transporter-like_CS"/>
</dbReference>
<dbReference type="Pfam" id="PF08352">
    <property type="entry name" value="oligo_HPY"/>
    <property type="match status" value="1"/>
</dbReference>
<dbReference type="PROSITE" id="PS00211">
    <property type="entry name" value="ABC_TRANSPORTER_1"/>
    <property type="match status" value="1"/>
</dbReference>
<dbReference type="InterPro" id="IPR013563">
    <property type="entry name" value="Oligopep_ABC_C"/>
</dbReference>
<proteinExistence type="inferred from homology"/>
<dbReference type="AlphaFoldDB" id="A0A6B0YNA1"/>
<dbReference type="GO" id="GO:0015833">
    <property type="term" value="P:peptide transport"/>
    <property type="evidence" value="ECO:0007669"/>
    <property type="project" value="InterPro"/>
</dbReference>
<dbReference type="PROSITE" id="PS50893">
    <property type="entry name" value="ABC_TRANSPORTER_2"/>
    <property type="match status" value="1"/>
</dbReference>
<dbReference type="FunFam" id="3.40.50.300:FF:000016">
    <property type="entry name" value="Oligopeptide ABC transporter ATP-binding component"/>
    <property type="match status" value="1"/>
</dbReference>
<evidence type="ECO:0000256" key="5">
    <source>
        <dbReference type="ARBA" id="ARBA00022519"/>
    </source>
</evidence>
<evidence type="ECO:0000256" key="9">
    <source>
        <dbReference type="ARBA" id="ARBA00023136"/>
    </source>
</evidence>
<dbReference type="InterPro" id="IPR003439">
    <property type="entry name" value="ABC_transporter-like_ATP-bd"/>
</dbReference>
<dbReference type="Pfam" id="PF00005">
    <property type="entry name" value="ABC_tran"/>
    <property type="match status" value="1"/>
</dbReference>
<dbReference type="InterPro" id="IPR050388">
    <property type="entry name" value="ABC_Ni/Peptide_Import"/>
</dbReference>
<dbReference type="GO" id="GO:0005886">
    <property type="term" value="C:plasma membrane"/>
    <property type="evidence" value="ECO:0007669"/>
    <property type="project" value="UniProtKB-SubCell"/>
</dbReference>
<evidence type="ECO:0000256" key="3">
    <source>
        <dbReference type="ARBA" id="ARBA00022448"/>
    </source>
</evidence>
<dbReference type="PANTHER" id="PTHR43297:SF14">
    <property type="entry name" value="ATPASE AAA-TYPE CORE DOMAIN-CONTAINING PROTEIN"/>
    <property type="match status" value="1"/>
</dbReference>
<keyword evidence="3" id="KW-0813">Transport</keyword>
<dbReference type="Gene3D" id="3.40.50.300">
    <property type="entry name" value="P-loop containing nucleotide triphosphate hydrolases"/>
    <property type="match status" value="1"/>
</dbReference>
<reference evidence="11" key="1">
    <citation type="submission" date="2019-09" db="EMBL/GenBank/DDBJ databases">
        <title>Characterisation of the sponge microbiome using genome-centric metagenomics.</title>
        <authorList>
            <person name="Engelberts J.P."/>
            <person name="Robbins S.J."/>
            <person name="De Goeij J.M."/>
            <person name="Aranda M."/>
            <person name="Bell S.C."/>
            <person name="Webster N.S."/>
        </authorList>
    </citation>
    <scope>NUCLEOTIDE SEQUENCE</scope>
    <source>
        <strain evidence="11">SB0664_bin_27</strain>
    </source>
</reference>
<keyword evidence="4" id="KW-1003">Cell membrane</keyword>
<dbReference type="PANTHER" id="PTHR43297">
    <property type="entry name" value="OLIGOPEPTIDE TRANSPORT ATP-BINDING PROTEIN APPD"/>
    <property type="match status" value="1"/>
</dbReference>
<keyword evidence="5" id="KW-0997">Cell inner membrane</keyword>
<dbReference type="InterPro" id="IPR003593">
    <property type="entry name" value="AAA+_ATPase"/>
</dbReference>
<comment type="caution">
    <text evidence="11">The sequence shown here is derived from an EMBL/GenBank/DDBJ whole genome shotgun (WGS) entry which is preliminary data.</text>
</comment>
<comment type="similarity">
    <text evidence="2">Belongs to the ABC transporter superfamily.</text>
</comment>
<evidence type="ECO:0000256" key="7">
    <source>
        <dbReference type="ARBA" id="ARBA00022840"/>
    </source>
</evidence>
<dbReference type="InterPro" id="IPR027417">
    <property type="entry name" value="P-loop_NTPase"/>
</dbReference>
<gene>
    <name evidence="11" type="ORF">F4Y42_03560</name>
</gene>
<feature type="domain" description="ABC transporter" evidence="10">
    <location>
        <begin position="8"/>
        <end position="264"/>
    </location>
</feature>
<name>A0A6B0YNA1_9CHLR</name>
<dbReference type="SUPFAM" id="SSF52540">
    <property type="entry name" value="P-loop containing nucleoside triphosphate hydrolases"/>
    <property type="match status" value="1"/>
</dbReference>
<evidence type="ECO:0000313" key="11">
    <source>
        <dbReference type="EMBL" id="MXY92506.1"/>
    </source>
</evidence>
<organism evidence="11">
    <name type="scientific">Caldilineaceae bacterium SB0664_bin_27</name>
    <dbReference type="NCBI Taxonomy" id="2605260"/>
    <lineage>
        <taxon>Bacteria</taxon>
        <taxon>Bacillati</taxon>
        <taxon>Chloroflexota</taxon>
        <taxon>Caldilineae</taxon>
        <taxon>Caldilineales</taxon>
        <taxon>Caldilineaceae</taxon>
    </lineage>
</organism>
<dbReference type="GO" id="GO:0016887">
    <property type="term" value="F:ATP hydrolysis activity"/>
    <property type="evidence" value="ECO:0007669"/>
    <property type="project" value="InterPro"/>
</dbReference>
<evidence type="ECO:0000256" key="4">
    <source>
        <dbReference type="ARBA" id="ARBA00022475"/>
    </source>
</evidence>